<evidence type="ECO:0000313" key="3">
    <source>
        <dbReference type="EMBL" id="KAK2146847.1"/>
    </source>
</evidence>
<dbReference type="InterPro" id="IPR041491">
    <property type="entry name" value="TRPM_SLOG"/>
</dbReference>
<feature type="region of interest" description="Disordered" evidence="1">
    <location>
        <begin position="1"/>
        <end position="27"/>
    </location>
</feature>
<protein>
    <recommendedName>
        <fullName evidence="2">TRPM SLOG domain-containing protein</fullName>
    </recommendedName>
</protein>
<gene>
    <name evidence="3" type="ORF">LSH36_582g03043</name>
</gene>
<dbReference type="EMBL" id="JAODUP010000582">
    <property type="protein sequence ID" value="KAK2146847.1"/>
    <property type="molecule type" value="Genomic_DNA"/>
</dbReference>
<dbReference type="PANTHER" id="PTHR13800:SF12">
    <property type="entry name" value="TRANSIENT RECEPTOR POTENTIAL CATION CHANNEL SUBFAMILY M MEMBER-LIKE 2"/>
    <property type="match status" value="1"/>
</dbReference>
<evidence type="ECO:0000256" key="1">
    <source>
        <dbReference type="SAM" id="MobiDB-lite"/>
    </source>
</evidence>
<comment type="caution">
    <text evidence="3">The sequence shown here is derived from an EMBL/GenBank/DDBJ whole genome shotgun (WGS) entry which is preliminary data.</text>
</comment>
<accession>A0AAD9J585</accession>
<name>A0AAD9J585_9ANNE</name>
<feature type="compositionally biased region" description="Basic and acidic residues" evidence="1">
    <location>
        <begin position="7"/>
        <end position="17"/>
    </location>
</feature>
<dbReference type="GO" id="GO:0099604">
    <property type="term" value="F:ligand-gated calcium channel activity"/>
    <property type="evidence" value="ECO:0007669"/>
    <property type="project" value="TreeGrafter"/>
</dbReference>
<feature type="domain" description="TRPM SLOG" evidence="2">
    <location>
        <begin position="114"/>
        <end position="175"/>
    </location>
</feature>
<feature type="non-terminal residue" evidence="3">
    <location>
        <position position="1"/>
    </location>
</feature>
<dbReference type="Proteomes" id="UP001208570">
    <property type="component" value="Unassembled WGS sequence"/>
</dbReference>
<organism evidence="3 4">
    <name type="scientific">Paralvinella palmiformis</name>
    <dbReference type="NCBI Taxonomy" id="53620"/>
    <lineage>
        <taxon>Eukaryota</taxon>
        <taxon>Metazoa</taxon>
        <taxon>Spiralia</taxon>
        <taxon>Lophotrochozoa</taxon>
        <taxon>Annelida</taxon>
        <taxon>Polychaeta</taxon>
        <taxon>Sedentaria</taxon>
        <taxon>Canalipalpata</taxon>
        <taxon>Terebellida</taxon>
        <taxon>Terebelliformia</taxon>
        <taxon>Alvinellidae</taxon>
        <taxon>Paralvinella</taxon>
    </lineage>
</organism>
<dbReference type="GO" id="GO:0005886">
    <property type="term" value="C:plasma membrane"/>
    <property type="evidence" value="ECO:0007669"/>
    <property type="project" value="TreeGrafter"/>
</dbReference>
<evidence type="ECO:0000313" key="4">
    <source>
        <dbReference type="Proteomes" id="UP001208570"/>
    </source>
</evidence>
<dbReference type="Pfam" id="PF18139">
    <property type="entry name" value="LSDAT_euk"/>
    <property type="match status" value="1"/>
</dbReference>
<reference evidence="3" key="1">
    <citation type="journal article" date="2023" name="Mol. Biol. Evol.">
        <title>Third-Generation Sequencing Reveals the Adaptive Role of the Epigenome in Three Deep-Sea Polychaetes.</title>
        <authorList>
            <person name="Perez M."/>
            <person name="Aroh O."/>
            <person name="Sun Y."/>
            <person name="Lan Y."/>
            <person name="Juniper S.K."/>
            <person name="Young C.R."/>
            <person name="Angers B."/>
            <person name="Qian P.Y."/>
        </authorList>
    </citation>
    <scope>NUCLEOTIDE SEQUENCE</scope>
    <source>
        <strain evidence="3">P08H-3</strain>
    </source>
</reference>
<feature type="non-terminal residue" evidence="3">
    <location>
        <position position="210"/>
    </location>
</feature>
<dbReference type="PANTHER" id="PTHR13800">
    <property type="entry name" value="TRANSIENT RECEPTOR POTENTIAL CATION CHANNEL, SUBFAMILY M, MEMBER 6"/>
    <property type="match status" value="1"/>
</dbReference>
<dbReference type="AlphaFoldDB" id="A0AAD9J585"/>
<evidence type="ECO:0000259" key="2">
    <source>
        <dbReference type="Pfam" id="PF18139"/>
    </source>
</evidence>
<keyword evidence="4" id="KW-1185">Reference proteome</keyword>
<proteinExistence type="predicted"/>
<sequence length="210" mass="22822">FSNASKNKRDGVQDKNSTDGSTRHIPNVPLATVAPLVRGVQPGSGSVDSGVELRFRLWNPICMCGKKWNNHTIPAKAAYMEGETCWNKESNTVPVSSDTFGEVEFVGFGQKVSKYIRVEHKTNMKTMLHLLQDLWCLPPPNLLISVTGGAQDFTMVPGLKEVFRRGLMKAAESTEIEDQIPIVCVVLEGGAGTLETVKEAIANGIPAVIV</sequence>
<dbReference type="InterPro" id="IPR050927">
    <property type="entry name" value="TRPM"/>
</dbReference>